<comment type="subcellular location">
    <subcellularLocation>
        <location evidence="1">Cell membrane</location>
        <topology evidence="1">Multi-pass membrane protein</topology>
    </subcellularLocation>
</comment>
<evidence type="ECO:0000256" key="8">
    <source>
        <dbReference type="ARBA" id="ARBA00023053"/>
    </source>
</evidence>
<keyword evidence="5" id="KW-1003">Cell membrane</keyword>
<evidence type="ECO:0000256" key="10">
    <source>
        <dbReference type="ARBA" id="ARBA00023136"/>
    </source>
</evidence>
<evidence type="ECO:0000256" key="5">
    <source>
        <dbReference type="ARBA" id="ARBA00022475"/>
    </source>
</evidence>
<dbReference type="PANTHER" id="PTHR10110">
    <property type="entry name" value="SODIUM/HYDROGEN EXCHANGER"/>
    <property type="match status" value="1"/>
</dbReference>
<dbReference type="Gene3D" id="6.10.140.1330">
    <property type="match status" value="1"/>
</dbReference>
<keyword evidence="8" id="KW-0915">Sodium</keyword>
<keyword evidence="4" id="KW-0050">Antiport</keyword>
<dbReference type="OrthoDB" id="9774146at2"/>
<keyword evidence="17" id="KW-1185">Reference proteome</keyword>
<keyword evidence="10 12" id="KW-0472">Membrane</keyword>
<dbReference type="Proteomes" id="UP000037716">
    <property type="component" value="Unassembled WGS sequence"/>
</dbReference>
<dbReference type="Pfam" id="PF00999">
    <property type="entry name" value="Na_H_Exchanger"/>
    <property type="match status" value="1"/>
</dbReference>
<sequence length="414" mass="45559">MDTYFIATVLIFLSAVFGYINVKFLKMPNTIGLMIITIIFTLGVLLYSYVDPTLLNLEKSIISSIDFKSVLLDEMLSFLLFAGALHTNFEQLKIQRWPILLFSTLGVLTSTFLVGSVMYFVLQLLGFEVGFIYCLLFGALISPTDPIAVLGILKKAGVPKKLETKIVGESLFNDGVGVVIFLTIFQIAKSGLDETEAFDVIQLFGQEVLGGILLGALLGYFSYRLIKSIDDYDIEVIITLAAVMGGTLIAQKLHLSAPLAMVTAGLIVGNDTIRSSSMSETTEKYVDKFWELLDILLNAVLFVLIGMEMLVLVLEGKYIVAGLIAIPVVLVCRYISLFLPINIFQKKLDFVPKTNLIMTWGGLRGGISIALALGLSTEMYRDLFLVVTYIVVVFSIIAQGLTVGSLVKKYKKEV</sequence>
<dbReference type="EMBL" id="LGBR01000001">
    <property type="protein sequence ID" value="KOY52820.1"/>
    <property type="molecule type" value="Genomic_DNA"/>
</dbReference>
<evidence type="ECO:0000313" key="14">
    <source>
        <dbReference type="EMBL" id="KOY52820.1"/>
    </source>
</evidence>
<feature type="transmembrane region" description="Helical" evidence="12">
    <location>
        <begin position="6"/>
        <end position="24"/>
    </location>
</feature>
<feature type="transmembrane region" description="Helical" evidence="12">
    <location>
        <begin position="171"/>
        <end position="188"/>
    </location>
</feature>
<evidence type="ECO:0000313" key="17">
    <source>
        <dbReference type="Proteomes" id="UP000183071"/>
    </source>
</evidence>
<reference evidence="15 17" key="2">
    <citation type="submission" date="2016-10" db="EMBL/GenBank/DDBJ databases">
        <authorList>
            <person name="Varghese N."/>
            <person name="Submissions S."/>
        </authorList>
    </citation>
    <scope>NUCLEOTIDE SEQUENCE [LARGE SCALE GENOMIC DNA]</scope>
    <source>
        <strain evidence="15 17">DSW-5</strain>
    </source>
</reference>
<accession>A0A0N0CG67</accession>
<keyword evidence="11" id="KW-0739">Sodium transport</keyword>
<dbReference type="InterPro" id="IPR018422">
    <property type="entry name" value="Cation/H_exchanger_CPA1"/>
</dbReference>
<feature type="transmembrane region" description="Helical" evidence="12">
    <location>
        <begin position="31"/>
        <end position="50"/>
    </location>
</feature>
<keyword evidence="7 12" id="KW-1133">Transmembrane helix</keyword>
<keyword evidence="3" id="KW-0813">Transport</keyword>
<organism evidence="14 16">
    <name type="scientific">Polaribacter dokdonensis DSW-5</name>
    <dbReference type="NCBI Taxonomy" id="1300348"/>
    <lineage>
        <taxon>Bacteria</taxon>
        <taxon>Pseudomonadati</taxon>
        <taxon>Bacteroidota</taxon>
        <taxon>Flavobacteriia</taxon>
        <taxon>Flavobacteriales</taxon>
        <taxon>Flavobacteriaceae</taxon>
    </lineage>
</organism>
<evidence type="ECO:0000256" key="7">
    <source>
        <dbReference type="ARBA" id="ARBA00022989"/>
    </source>
</evidence>
<comment type="caution">
    <text evidence="14">The sequence shown here is derived from an EMBL/GenBank/DDBJ whole genome shotgun (WGS) entry which is preliminary data.</text>
</comment>
<dbReference type="GO" id="GO:0051453">
    <property type="term" value="P:regulation of intracellular pH"/>
    <property type="evidence" value="ECO:0007669"/>
    <property type="project" value="TreeGrafter"/>
</dbReference>
<dbReference type="GO" id="GO:0005886">
    <property type="term" value="C:plasma membrane"/>
    <property type="evidence" value="ECO:0007669"/>
    <property type="project" value="UniProtKB-SubCell"/>
</dbReference>
<protein>
    <submittedName>
        <fullName evidence="14">Sodium/hydrogen exchanger, NhaP family</fullName>
    </submittedName>
    <submittedName>
        <fullName evidence="15">Sodium/proton antiporter, CPA1 family</fullName>
    </submittedName>
</protein>
<dbReference type="PANTHER" id="PTHR10110:SF195">
    <property type="entry name" value="NA(+)_H(+) ANTIPORTER NHAS2"/>
    <property type="match status" value="1"/>
</dbReference>
<feature type="transmembrane region" description="Helical" evidence="12">
    <location>
        <begin position="200"/>
        <end position="220"/>
    </location>
</feature>
<dbReference type="STRING" id="1300348.I602_2380"/>
<name>A0A0N0CG67_9FLAO</name>
<dbReference type="AlphaFoldDB" id="A0A0N0CG67"/>
<dbReference type="RefSeq" id="WP_053974893.1">
    <property type="nucleotide sequence ID" value="NZ_FNUE01000002.1"/>
</dbReference>
<evidence type="ECO:0000313" key="16">
    <source>
        <dbReference type="Proteomes" id="UP000037716"/>
    </source>
</evidence>
<evidence type="ECO:0000256" key="9">
    <source>
        <dbReference type="ARBA" id="ARBA00023065"/>
    </source>
</evidence>
<feature type="transmembrane region" description="Helical" evidence="12">
    <location>
        <begin position="383"/>
        <end position="407"/>
    </location>
</feature>
<evidence type="ECO:0000256" key="4">
    <source>
        <dbReference type="ARBA" id="ARBA00022449"/>
    </source>
</evidence>
<feature type="transmembrane region" description="Helical" evidence="12">
    <location>
        <begin position="70"/>
        <end position="87"/>
    </location>
</feature>
<feature type="transmembrane region" description="Helical" evidence="12">
    <location>
        <begin position="356"/>
        <end position="377"/>
    </location>
</feature>
<keyword evidence="6 12" id="KW-0812">Transmembrane</keyword>
<feature type="transmembrane region" description="Helical" evidence="12">
    <location>
        <begin position="232"/>
        <end position="249"/>
    </location>
</feature>
<evidence type="ECO:0000256" key="11">
    <source>
        <dbReference type="ARBA" id="ARBA00023201"/>
    </source>
</evidence>
<feature type="transmembrane region" description="Helical" evidence="12">
    <location>
        <begin position="319"/>
        <end position="344"/>
    </location>
</feature>
<dbReference type="GO" id="GO:0015385">
    <property type="term" value="F:sodium:proton antiporter activity"/>
    <property type="evidence" value="ECO:0007669"/>
    <property type="project" value="InterPro"/>
</dbReference>
<feature type="domain" description="Cation/H+ exchanger transmembrane" evidence="13">
    <location>
        <begin position="13"/>
        <end position="409"/>
    </location>
</feature>
<comment type="similarity">
    <text evidence="2">Belongs to the monovalent cation:proton antiporter 1 (CPA1) transporter (TC 2.A.36) family.</text>
</comment>
<keyword evidence="9" id="KW-0406">Ion transport</keyword>
<feature type="transmembrane region" description="Helical" evidence="12">
    <location>
        <begin position="130"/>
        <end position="150"/>
    </location>
</feature>
<dbReference type="PATRIC" id="fig|1300348.6.peg.2381"/>
<evidence type="ECO:0000256" key="6">
    <source>
        <dbReference type="ARBA" id="ARBA00022692"/>
    </source>
</evidence>
<evidence type="ECO:0000256" key="1">
    <source>
        <dbReference type="ARBA" id="ARBA00004651"/>
    </source>
</evidence>
<dbReference type="InterPro" id="IPR006153">
    <property type="entry name" value="Cation/H_exchanger_TM"/>
</dbReference>
<dbReference type="GO" id="GO:0015386">
    <property type="term" value="F:potassium:proton antiporter activity"/>
    <property type="evidence" value="ECO:0007669"/>
    <property type="project" value="TreeGrafter"/>
</dbReference>
<evidence type="ECO:0000256" key="2">
    <source>
        <dbReference type="ARBA" id="ARBA00007367"/>
    </source>
</evidence>
<dbReference type="Proteomes" id="UP000183071">
    <property type="component" value="Unassembled WGS sequence"/>
</dbReference>
<dbReference type="EMBL" id="FNUE01000002">
    <property type="protein sequence ID" value="SEE52920.1"/>
    <property type="molecule type" value="Genomic_DNA"/>
</dbReference>
<evidence type="ECO:0000259" key="13">
    <source>
        <dbReference type="Pfam" id="PF00999"/>
    </source>
</evidence>
<evidence type="ECO:0000313" key="15">
    <source>
        <dbReference type="EMBL" id="SEE52920.1"/>
    </source>
</evidence>
<proteinExistence type="inferred from homology"/>
<reference evidence="14 16" key="1">
    <citation type="submission" date="2015-07" db="EMBL/GenBank/DDBJ databases">
        <title>Genome of Polaribacter dokdonenesis DSW-5, isolated from seawater off Dokdo in Korea.</title>
        <authorList>
            <person name="Yoon K."/>
            <person name="Song J.Y."/>
            <person name="Kim J.F."/>
        </authorList>
    </citation>
    <scope>NUCLEOTIDE SEQUENCE [LARGE SCALE GENOMIC DNA]</scope>
    <source>
        <strain evidence="14 16">DSW-5</strain>
    </source>
</reference>
<dbReference type="GO" id="GO:0098719">
    <property type="term" value="P:sodium ion import across plasma membrane"/>
    <property type="evidence" value="ECO:0007669"/>
    <property type="project" value="TreeGrafter"/>
</dbReference>
<feature type="transmembrane region" description="Helical" evidence="12">
    <location>
        <begin position="99"/>
        <end position="124"/>
    </location>
</feature>
<evidence type="ECO:0000256" key="12">
    <source>
        <dbReference type="SAM" id="Phobius"/>
    </source>
</evidence>
<gene>
    <name evidence="14" type="ORF">I602_2380</name>
    <name evidence="15" type="ORF">SAMN05444353_2155</name>
</gene>
<evidence type="ECO:0000256" key="3">
    <source>
        <dbReference type="ARBA" id="ARBA00022448"/>
    </source>
</evidence>
<feature type="transmembrane region" description="Helical" evidence="12">
    <location>
        <begin position="293"/>
        <end position="313"/>
    </location>
</feature>